<evidence type="ECO:0000313" key="1">
    <source>
        <dbReference type="EMBL" id="MFH6767455.1"/>
    </source>
</evidence>
<reference evidence="1 2" key="1">
    <citation type="submission" date="2024-02" db="EMBL/GenBank/DDBJ databases">
        <title>A Gaetbulibacter species isolated from tidal flats and genomic insights of their niches.</title>
        <authorList>
            <person name="Ye Y."/>
        </authorList>
    </citation>
    <scope>NUCLEOTIDE SEQUENCE [LARGE SCALE GENOMIC DNA]</scope>
    <source>
        <strain evidence="1 2">KEM-8</strain>
    </source>
</reference>
<comment type="caution">
    <text evidence="1">The sequence shown here is derived from an EMBL/GenBank/DDBJ whole genome shotgun (WGS) entry which is preliminary data.</text>
</comment>
<protein>
    <recommendedName>
        <fullName evidence="3">KTSC domain-containing protein</fullName>
    </recommendedName>
</protein>
<evidence type="ECO:0000313" key="2">
    <source>
        <dbReference type="Proteomes" id="UP001610104"/>
    </source>
</evidence>
<name>A0ABW7MKV9_9FLAO</name>
<organism evidence="1 2">
    <name type="scientific">Gaetbulibacter aquiaggeris</name>
    <dbReference type="NCBI Taxonomy" id="1735373"/>
    <lineage>
        <taxon>Bacteria</taxon>
        <taxon>Pseudomonadati</taxon>
        <taxon>Bacteroidota</taxon>
        <taxon>Flavobacteriia</taxon>
        <taxon>Flavobacteriales</taxon>
        <taxon>Flavobacteriaceae</taxon>
        <taxon>Gaetbulibacter</taxon>
    </lineage>
</organism>
<sequence>MNSLIKNNGISYAEKEIWHNNFIGISNDKTKITYVHFNADQPKISTIDLTEIKECHILKSQFKERDKIIRLQNLDLEFIYKTSNKPQEIINFFNLDEDLSEDYELQRIEKWHKLIFNAIPKQRLIKEAS</sequence>
<dbReference type="Proteomes" id="UP001610104">
    <property type="component" value="Unassembled WGS sequence"/>
</dbReference>
<keyword evidence="2" id="KW-1185">Reference proteome</keyword>
<gene>
    <name evidence="1" type="ORF">V8G56_01800</name>
</gene>
<proteinExistence type="predicted"/>
<accession>A0ABW7MKV9</accession>
<dbReference type="RefSeq" id="WP_395436753.1">
    <property type="nucleotide sequence ID" value="NZ_JBAWKC010000001.1"/>
</dbReference>
<dbReference type="EMBL" id="JBAWKC010000001">
    <property type="protein sequence ID" value="MFH6767455.1"/>
    <property type="molecule type" value="Genomic_DNA"/>
</dbReference>
<evidence type="ECO:0008006" key="3">
    <source>
        <dbReference type="Google" id="ProtNLM"/>
    </source>
</evidence>